<dbReference type="PANTHER" id="PTHR33143:SF3">
    <property type="entry name" value="VQ MOTIF-CONTAINING PROTEIN 17-RELATED"/>
    <property type="match status" value="1"/>
</dbReference>
<organism evidence="2 3">
    <name type="scientific">Dendrobium nobile</name>
    <name type="common">Orchid</name>
    <dbReference type="NCBI Taxonomy" id="94219"/>
    <lineage>
        <taxon>Eukaryota</taxon>
        <taxon>Viridiplantae</taxon>
        <taxon>Streptophyta</taxon>
        <taxon>Embryophyta</taxon>
        <taxon>Tracheophyta</taxon>
        <taxon>Spermatophyta</taxon>
        <taxon>Magnoliopsida</taxon>
        <taxon>Liliopsida</taxon>
        <taxon>Asparagales</taxon>
        <taxon>Orchidaceae</taxon>
        <taxon>Epidendroideae</taxon>
        <taxon>Malaxideae</taxon>
        <taxon>Dendrobiinae</taxon>
        <taxon>Dendrobium</taxon>
    </lineage>
</organism>
<protein>
    <recommendedName>
        <fullName evidence="1">VQ domain-containing protein</fullName>
    </recommendedName>
</protein>
<evidence type="ECO:0000313" key="3">
    <source>
        <dbReference type="Proteomes" id="UP000829196"/>
    </source>
</evidence>
<proteinExistence type="predicted"/>
<dbReference type="Pfam" id="PF05678">
    <property type="entry name" value="VQ"/>
    <property type="match status" value="1"/>
</dbReference>
<dbReference type="InterPro" id="IPR039607">
    <property type="entry name" value="VQ_8/17/18/20/21/25"/>
</dbReference>
<dbReference type="EMBL" id="JAGYWB010000018">
    <property type="protein sequence ID" value="KAI0492387.1"/>
    <property type="molecule type" value="Genomic_DNA"/>
</dbReference>
<evidence type="ECO:0000259" key="1">
    <source>
        <dbReference type="Pfam" id="PF05678"/>
    </source>
</evidence>
<name>A0A8T3A7F7_DENNO</name>
<dbReference type="Proteomes" id="UP000829196">
    <property type="component" value="Unassembled WGS sequence"/>
</dbReference>
<sequence length="119" mass="14010">MDHLLTLERETFEISKPKVRIVHLFPPEIIKTDPANFRELVQKLTGKPQKKKKKKKKKKKIINLIKNHEVKEEVEEREKLMSGLRDEDGFLHGLSDFPLLPLLNTSYMDLIEDDKSFES</sequence>
<keyword evidence="3" id="KW-1185">Reference proteome</keyword>
<dbReference type="InterPro" id="IPR008889">
    <property type="entry name" value="VQ"/>
</dbReference>
<accession>A0A8T3A7F7</accession>
<dbReference type="OrthoDB" id="693437at2759"/>
<feature type="domain" description="VQ" evidence="1">
    <location>
        <begin position="25"/>
        <end position="48"/>
    </location>
</feature>
<comment type="caution">
    <text evidence="2">The sequence shown here is derived from an EMBL/GenBank/DDBJ whole genome shotgun (WGS) entry which is preliminary data.</text>
</comment>
<dbReference type="GO" id="GO:0005634">
    <property type="term" value="C:nucleus"/>
    <property type="evidence" value="ECO:0007669"/>
    <property type="project" value="TreeGrafter"/>
</dbReference>
<dbReference type="AlphaFoldDB" id="A0A8T3A7F7"/>
<reference evidence="2" key="1">
    <citation type="journal article" date="2022" name="Front. Genet.">
        <title>Chromosome-Scale Assembly of the Dendrobium nobile Genome Provides Insights Into the Molecular Mechanism of the Biosynthesis of the Medicinal Active Ingredient of Dendrobium.</title>
        <authorList>
            <person name="Xu Q."/>
            <person name="Niu S.-C."/>
            <person name="Li K.-L."/>
            <person name="Zheng P.-J."/>
            <person name="Zhang X.-J."/>
            <person name="Jia Y."/>
            <person name="Liu Y."/>
            <person name="Niu Y.-X."/>
            <person name="Yu L.-H."/>
            <person name="Chen D.-F."/>
            <person name="Zhang G.-Q."/>
        </authorList>
    </citation>
    <scope>NUCLEOTIDE SEQUENCE</scope>
    <source>
        <tissue evidence="2">Leaf</tissue>
    </source>
</reference>
<evidence type="ECO:0000313" key="2">
    <source>
        <dbReference type="EMBL" id="KAI0492387.1"/>
    </source>
</evidence>
<dbReference type="PANTHER" id="PTHR33143">
    <property type="entry name" value="F16F4.1 PROTEIN-RELATED"/>
    <property type="match status" value="1"/>
</dbReference>
<gene>
    <name evidence="2" type="ORF">KFK09_026658</name>
</gene>